<gene>
    <name evidence="1" type="ordered locus">plu1009</name>
</gene>
<keyword evidence="2" id="KW-1185">Reference proteome</keyword>
<protein>
    <submittedName>
        <fullName evidence="1">Photorhabdus luminescens subsp. laumondii TTO1 complete genome segment 4/17</fullName>
    </submittedName>
</protein>
<organism evidence="1 2">
    <name type="scientific">Photorhabdus laumondii subsp. laumondii (strain DSM 15139 / CIP 105565 / TT01)</name>
    <name type="common">Photorhabdus luminescens subsp. laumondii</name>
    <dbReference type="NCBI Taxonomy" id="243265"/>
    <lineage>
        <taxon>Bacteria</taxon>
        <taxon>Pseudomonadati</taxon>
        <taxon>Pseudomonadota</taxon>
        <taxon>Gammaproteobacteria</taxon>
        <taxon>Enterobacterales</taxon>
        <taxon>Morganellaceae</taxon>
        <taxon>Photorhabdus</taxon>
    </lineage>
</organism>
<dbReference type="HOGENOM" id="CLU_1720637_0_0_6"/>
<proteinExistence type="predicted"/>
<dbReference type="AlphaFoldDB" id="Q7MB70"/>
<evidence type="ECO:0000313" key="2">
    <source>
        <dbReference type="Proteomes" id="UP000002514"/>
    </source>
</evidence>
<sequence>MANVNSNISSYSKRYTFAQSNVETEAHTVLTGFSLVLIFCKPIGKQYDVNILWSGMSDAIASLDLSCVSDTVLCQLIESSKENTMGICHGITFLGDSMLSFASNNIHEFTPESLCRLGHSLSALSSLLPMLFTMHEKASGEYRRRTSKNEIK</sequence>
<name>Q7MB70_PHOLL</name>
<dbReference type="eggNOG" id="ENOG5032YEK">
    <property type="taxonomic scope" value="Bacteria"/>
</dbReference>
<reference evidence="2" key="1">
    <citation type="journal article" date="2003" name="Nat. Biotechnol.">
        <title>The genome sequence of the entomopathogenic bacterium Photorhabdus luminescens.</title>
        <authorList>
            <person name="Duchaud E."/>
            <person name="Rusniok C."/>
            <person name="Frangeul L."/>
            <person name="Buchrieser C."/>
            <person name="Givaudan A."/>
            <person name="Taourit S."/>
            <person name="Bocs S."/>
            <person name="Boursaux-Eude C."/>
            <person name="Chandler M."/>
            <person name="Charles J.-F."/>
            <person name="Dassa E."/>
            <person name="Derose R."/>
            <person name="Derzelle S."/>
            <person name="Freyssinet G."/>
            <person name="Gaudriault S."/>
            <person name="Medigue C."/>
            <person name="Lanois A."/>
            <person name="Powell K."/>
            <person name="Siguier P."/>
            <person name="Vincent R."/>
            <person name="Wingate V."/>
            <person name="Zouine M."/>
            <person name="Glaser P."/>
            <person name="Boemare N."/>
            <person name="Danchin A."/>
            <person name="Kunst F."/>
        </authorList>
    </citation>
    <scope>NUCLEOTIDE SEQUENCE [LARGE SCALE GENOMIC DNA]</scope>
    <source>
        <strain evidence="2">DSM 15139 / CIP 105565 / TT01</strain>
    </source>
</reference>
<dbReference type="EMBL" id="BX571862">
    <property type="protein sequence ID" value="CAE13304.1"/>
    <property type="molecule type" value="Genomic_DNA"/>
</dbReference>
<evidence type="ECO:0000313" key="1">
    <source>
        <dbReference type="EMBL" id="CAE13304.1"/>
    </source>
</evidence>
<dbReference type="KEGG" id="plu:plu1009"/>
<dbReference type="Proteomes" id="UP000002514">
    <property type="component" value="Chromosome"/>
</dbReference>
<accession>Q7MB70</accession>